<dbReference type="EnsemblMetazoa" id="XM_001607286">
    <property type="protein sequence ID" value="XP_001607336"/>
    <property type="gene ID" value="LOC100123657"/>
</dbReference>
<comment type="subcellular location">
    <subcellularLocation>
        <location evidence="1 8">Nucleus</location>
    </subcellularLocation>
</comment>
<dbReference type="InterPro" id="IPR029063">
    <property type="entry name" value="SAM-dependent_MTases_sf"/>
</dbReference>
<feature type="region of interest" description="Disordered" evidence="12">
    <location>
        <begin position="396"/>
        <end position="454"/>
    </location>
</feature>
<dbReference type="GO" id="GO:0046872">
    <property type="term" value="F:metal ion binding"/>
    <property type="evidence" value="ECO:0007669"/>
    <property type="project" value="UniProtKB-KW"/>
</dbReference>
<dbReference type="PRINTS" id="PR00105">
    <property type="entry name" value="C5METTRFRASE"/>
</dbReference>
<evidence type="ECO:0000256" key="1">
    <source>
        <dbReference type="ARBA" id="ARBA00004123"/>
    </source>
</evidence>
<dbReference type="Gene3D" id="1.10.10.2230">
    <property type="match status" value="1"/>
</dbReference>
<keyword evidence="2 8" id="KW-0489">Methyltransferase</keyword>
<dbReference type="InterPro" id="IPR043151">
    <property type="entry name" value="BAH_sf"/>
</dbReference>
<feature type="binding site" evidence="10">
    <location>
        <position position="464"/>
    </location>
    <ligand>
        <name>Zn(2+)</name>
        <dbReference type="ChEBI" id="CHEBI:29105"/>
    </ligand>
</feature>
<dbReference type="Pfam" id="PF01426">
    <property type="entry name" value="BAH"/>
    <property type="match status" value="2"/>
</dbReference>
<keyword evidence="4 8" id="KW-0949">S-adenosyl-L-methionine</keyword>
<dbReference type="GO" id="GO:0003677">
    <property type="term" value="F:DNA binding"/>
    <property type="evidence" value="ECO:0007669"/>
    <property type="project" value="UniProtKB-KW"/>
</dbReference>
<feature type="domain" description="BAH" evidence="13">
    <location>
        <begin position="1083"/>
        <end position="1203"/>
    </location>
</feature>
<dbReference type="Proteomes" id="UP000002358">
    <property type="component" value="Chromosome 1"/>
</dbReference>
<evidence type="ECO:0000313" key="15">
    <source>
        <dbReference type="Proteomes" id="UP000002358"/>
    </source>
</evidence>
<evidence type="ECO:0000259" key="13">
    <source>
        <dbReference type="PROSITE" id="PS51038"/>
    </source>
</evidence>
<dbReference type="SMR" id="A0A7M7H161"/>
<keyword evidence="10" id="KW-0862">Zinc</keyword>
<evidence type="ECO:0000256" key="9">
    <source>
        <dbReference type="PIRSR" id="PIRSR037404-1"/>
    </source>
</evidence>
<evidence type="ECO:0000256" key="7">
    <source>
        <dbReference type="ARBA" id="ARBA00023242"/>
    </source>
</evidence>
<keyword evidence="7 8" id="KW-0539">Nucleus</keyword>
<evidence type="ECO:0000256" key="3">
    <source>
        <dbReference type="ARBA" id="ARBA00022679"/>
    </source>
</evidence>
<dbReference type="OMA" id="EWWSTGF"/>
<dbReference type="GO" id="GO:0032259">
    <property type="term" value="P:methylation"/>
    <property type="evidence" value="ECO:0007669"/>
    <property type="project" value="UniProtKB-KW"/>
</dbReference>
<dbReference type="OrthoDB" id="5376140at2759"/>
<dbReference type="PANTHER" id="PTHR10629">
    <property type="entry name" value="CYTOSINE-SPECIFIC METHYLTRANSFERASE"/>
    <property type="match status" value="1"/>
</dbReference>
<feature type="compositionally biased region" description="Basic residues" evidence="12">
    <location>
        <begin position="406"/>
        <end position="417"/>
    </location>
</feature>
<reference evidence="14" key="1">
    <citation type="submission" date="2021-01" db="UniProtKB">
        <authorList>
            <consortium name="EnsemblMetazoa"/>
        </authorList>
    </citation>
    <scope>IDENTIFICATION</scope>
</reference>
<accession>A0A7M7H161</accession>
<dbReference type="InterPro" id="IPR022702">
    <property type="entry name" value="Cytosine_MeTrfase1_RFD"/>
</dbReference>
<keyword evidence="6 8" id="KW-0238">DNA-binding</keyword>
<dbReference type="SUPFAM" id="SSF53335">
    <property type="entry name" value="S-adenosyl-L-methionine-dependent methyltransferases"/>
    <property type="match status" value="1"/>
</dbReference>
<feature type="compositionally biased region" description="Basic residues" evidence="12">
    <location>
        <begin position="57"/>
        <end position="79"/>
    </location>
</feature>
<dbReference type="PROSITE" id="PS51038">
    <property type="entry name" value="BAH"/>
    <property type="match status" value="2"/>
</dbReference>
<dbReference type="EnsemblMetazoa" id="XM_008204721">
    <property type="protein sequence ID" value="XP_008202943"/>
    <property type="gene ID" value="LOC100123657"/>
</dbReference>
<dbReference type="PIRSF" id="PIRSF037404">
    <property type="entry name" value="DNMT1"/>
    <property type="match status" value="1"/>
</dbReference>
<keyword evidence="3 8" id="KW-0808">Transferase</keyword>
<evidence type="ECO:0000256" key="4">
    <source>
        <dbReference type="ARBA" id="ARBA00022691"/>
    </source>
</evidence>
<comment type="catalytic activity">
    <reaction evidence="8">
        <text>a 2'-deoxycytidine in DNA + S-adenosyl-L-methionine = a 5-methyl-2'-deoxycytidine in DNA + S-adenosyl-L-homocysteine + H(+)</text>
        <dbReference type="Rhea" id="RHEA:13681"/>
        <dbReference type="Rhea" id="RHEA-COMP:11369"/>
        <dbReference type="Rhea" id="RHEA-COMP:11370"/>
        <dbReference type="ChEBI" id="CHEBI:15378"/>
        <dbReference type="ChEBI" id="CHEBI:57856"/>
        <dbReference type="ChEBI" id="CHEBI:59789"/>
        <dbReference type="ChEBI" id="CHEBI:85452"/>
        <dbReference type="ChEBI" id="CHEBI:85454"/>
        <dbReference type="EC" id="2.1.1.37"/>
    </reaction>
</comment>
<keyword evidence="5" id="KW-0677">Repeat</keyword>
<evidence type="ECO:0000256" key="10">
    <source>
        <dbReference type="PIRSR" id="PIRSR037404-3"/>
    </source>
</evidence>
<feature type="compositionally biased region" description="Basic and acidic residues" evidence="12">
    <location>
        <begin position="9"/>
        <end position="35"/>
    </location>
</feature>
<dbReference type="GO" id="GO:0003682">
    <property type="term" value="F:chromatin binding"/>
    <property type="evidence" value="ECO:0007669"/>
    <property type="project" value="UniProtKB-UniRule"/>
</dbReference>
<evidence type="ECO:0000256" key="5">
    <source>
        <dbReference type="ARBA" id="ARBA00022737"/>
    </source>
</evidence>
<sequence>MSESTNSTTKEEKDPVEKDEAKPGGSRDDGKEKRTSNRKRKASTSDPVALADEVKAKLKVKISSKKKKGKKSSKVFSKKSIKDKSPKEKKKTGSRSKKARTEPPVEVPQDASVAVHNELLPPEVLICTTAEVHNEMNSAEIVTDANIEICSDLTVEVAQLEDTRVYEAQEPLQSIDNEDDKKEDQDFDSESCNATLAFTDAESETSRSNYEKFMIDTQNRSNEFLLGFNSKLKPELTMIDPEAKEVREDQEEAMDICKNASNCTKDDLDSEKTMIEVQDTIIDEALLDFNNKQELQLAVLATETVNANPVELNQQKDVEVGKDDDEAMDTCEDFNKDLLKENIEANENEEIDVCGDNDDAEEVHHAMELTEVNADSSNKHTDEGSKEQNKIIDSCKHEQNQESKSLKIKTLKLKTSKSSKQSSSKSSKSRDRKKSKNKSRKDSTTATTSPDPYYKVNKQDDISCRICEQTLNYQLKFYTGEPENGYDEELAIIDSRLLLFNGDEENISREDTRAYNKITSFSVYCNNGHLCPFDSGLIERDVEIYFSGYVKPIYSDDPSIENGVPGKNFGPIVEWWSTGFDIGEQPTVAISTEIGDYILMEPSDEYKPFMHSVLIKILIGKIVIEYLVYEPHATYEDLLNKLQSASSKYDILPNMTEDVLLEYAPFIYLQVMSYDETAKLNEPLMLVAPCIRRLIDLAGISFKVNRGVSSRGQFHKYQERRAGEYRKELLRKVAENRGDNSITSQLIDSLLPDVEEKLITLSKPCTRDPCGSCDRCQRSSCKECEPCSQKNYEDCPRRRCFYREIQEANDEDAKDSVNLSQLKGNSSISVFKKTINIFSSFNAKLEWLGDPLIVEGSGNTFYAAVKHEEETVCVGDFVLVRSVDQSVPAQVVKIAYMWEDNVGLAHFHANLYWWGKDTVLGELARPNELFSINKCNNISVNCITERINIDERYMPRNQDVSTDEDIKANNIFCEKSYDPSDGSFHDLTKPEEVSVLPTHRSCINCEGKHRRSERVEPRTVDELGKKEEGTLYRAVIYKDEEYIVGSCVYLKPKSLYFQFPMLLDHAKSSGKISKKIDEEKYPELYRKAEDAVIDSKFDMPAPFDIGYITEIFTTDKLYIKVKKLYRPENTHRNEVLIKQNDMNMLYWSNEVCTVSFNYVVRKCYVAHIKDFSKSVEEWSNLGPDRFYFMQMYHDKKFTDIERNMYGCEDVPLDPPIDYPDVDAMTSLEIFAGCGGLSLGLRESGVIKKLGSWAIESDVDAANTFQLNNPDITVLVGHPDIVLKNAMKGEFEDSDGKLLPRKDDVEFLCATLPCENYKTMTDITVFKHSYIATFLSYCDYYKPSLFILEADEKLIKRSFVLKLTLACLVSMGYQVTFDLMQVGCYGAPQNRRRSVLLGAAPDSVLPKFPERLHVFPKPLCELGIVIDSKKYTQDTFWTESAPYRSVTVQDALIDLPTTKVAITEEMNYDAKSTSLFSKIMRLNMLEPTVFNHVCKDLGPLVECRISQIPLAVGSDWRNLPNIEMQLKDESYAKKLIYNYDDVEAGKSSNGELRGVCSCASGERCDPRDRQHGCLIPWHLVHSARKNKHWAGIYSRLQWDGFFNGAITNPQPLGTQGPVLHPTQPRVVSVRECARAQGFPDEFVLPQKIGIHNMYRIIGRASSPFLGRAIGHEIARSLAARHRK</sequence>
<dbReference type="PANTHER" id="PTHR10629:SF52">
    <property type="entry name" value="DNA (CYTOSINE-5)-METHYLTRANSFERASE 1"/>
    <property type="match status" value="1"/>
</dbReference>
<feature type="binding site" evidence="10">
    <location>
        <position position="525"/>
    </location>
    <ligand>
        <name>Zn(2+)</name>
        <dbReference type="ChEBI" id="CHEBI:29105"/>
    </ligand>
</feature>
<keyword evidence="15" id="KW-1185">Reference proteome</keyword>
<dbReference type="GO" id="GO:0044027">
    <property type="term" value="P:negative regulation of gene expression via chromosomal CpG island methylation"/>
    <property type="evidence" value="ECO:0007669"/>
    <property type="project" value="TreeGrafter"/>
</dbReference>
<dbReference type="InterPro" id="IPR001025">
    <property type="entry name" value="BAH_dom"/>
</dbReference>
<organism evidence="14 15">
    <name type="scientific">Nasonia vitripennis</name>
    <name type="common">Parasitic wasp</name>
    <dbReference type="NCBI Taxonomy" id="7425"/>
    <lineage>
        <taxon>Eukaryota</taxon>
        <taxon>Metazoa</taxon>
        <taxon>Ecdysozoa</taxon>
        <taxon>Arthropoda</taxon>
        <taxon>Hexapoda</taxon>
        <taxon>Insecta</taxon>
        <taxon>Pterygota</taxon>
        <taxon>Neoptera</taxon>
        <taxon>Endopterygota</taxon>
        <taxon>Hymenoptera</taxon>
        <taxon>Apocrita</taxon>
        <taxon>Proctotrupomorpha</taxon>
        <taxon>Chalcidoidea</taxon>
        <taxon>Pteromalidae</taxon>
        <taxon>Pteromalinae</taxon>
        <taxon>Nasonia</taxon>
    </lineage>
</organism>
<feature type="domain" description="BAH" evidence="13">
    <location>
        <begin position="870"/>
        <end position="988"/>
    </location>
</feature>
<feature type="compositionally biased region" description="Basic and acidic residues" evidence="12">
    <location>
        <begin position="377"/>
        <end position="389"/>
    </location>
</feature>
<evidence type="ECO:0000313" key="14">
    <source>
        <dbReference type="EnsemblMetazoa" id="XP_008202943"/>
    </source>
</evidence>
<keyword evidence="10" id="KW-0479">Metal-binding</keyword>
<dbReference type="PROSITE" id="PS51679">
    <property type="entry name" value="SAM_MT_C5"/>
    <property type="match status" value="1"/>
</dbReference>
<dbReference type="FunFam" id="3.90.120.10:FF:000001">
    <property type="entry name" value="DNA (cytosine-5)-methyltransferase"/>
    <property type="match status" value="1"/>
</dbReference>
<dbReference type="KEGG" id="nvi:100123657"/>
<evidence type="ECO:0000256" key="6">
    <source>
        <dbReference type="ARBA" id="ARBA00023125"/>
    </source>
</evidence>
<feature type="compositionally biased region" description="Basic residues" evidence="12">
    <location>
        <begin position="87"/>
        <end position="98"/>
    </location>
</feature>
<dbReference type="Gene3D" id="3.40.50.150">
    <property type="entry name" value="Vaccinia Virus protein VP39"/>
    <property type="match status" value="1"/>
</dbReference>
<dbReference type="GO" id="GO:0006346">
    <property type="term" value="P:DNA methylation-dependent constitutive heterochromatin formation"/>
    <property type="evidence" value="ECO:0007669"/>
    <property type="project" value="InterPro"/>
</dbReference>
<evidence type="ECO:0000256" key="12">
    <source>
        <dbReference type="SAM" id="MobiDB-lite"/>
    </source>
</evidence>
<comment type="similarity">
    <text evidence="8 11">Belongs to the class I-like SAM-binding methyltransferase superfamily. C5-methyltransferase family.</text>
</comment>
<feature type="compositionally biased region" description="Basic residues" evidence="12">
    <location>
        <begin position="430"/>
        <end position="439"/>
    </location>
</feature>
<feature type="region of interest" description="Disordered" evidence="12">
    <location>
        <begin position="168"/>
        <end position="189"/>
    </location>
</feature>
<feature type="binding site" evidence="10">
    <location>
        <position position="529"/>
    </location>
    <ligand>
        <name>Zn(2+)</name>
        <dbReference type="ChEBI" id="CHEBI:29105"/>
    </ligand>
</feature>
<evidence type="ECO:0000256" key="2">
    <source>
        <dbReference type="ARBA" id="ARBA00022603"/>
    </source>
</evidence>
<dbReference type="Pfam" id="PF12047">
    <property type="entry name" value="DNMT1-RFD"/>
    <property type="match status" value="1"/>
</dbReference>
<feature type="region of interest" description="Disordered" evidence="12">
    <location>
        <begin position="370"/>
        <end position="389"/>
    </location>
</feature>
<dbReference type="InterPro" id="IPR001525">
    <property type="entry name" value="C5_MeTfrase"/>
</dbReference>
<feature type="active site" evidence="9 11">
    <location>
        <position position="1313"/>
    </location>
</feature>
<feature type="compositionally biased region" description="Basic and acidic residues" evidence="12">
    <location>
        <begin position="396"/>
        <end position="405"/>
    </location>
</feature>
<evidence type="ECO:0000256" key="11">
    <source>
        <dbReference type="PROSITE-ProRule" id="PRU01016"/>
    </source>
</evidence>
<dbReference type="GO" id="GO:0005634">
    <property type="term" value="C:nucleus"/>
    <property type="evidence" value="ECO:0007669"/>
    <property type="project" value="UniProtKB-SubCell"/>
</dbReference>
<feature type="binding site" evidence="10">
    <location>
        <position position="467"/>
    </location>
    <ligand>
        <name>Zn(2+)</name>
        <dbReference type="ChEBI" id="CHEBI:29105"/>
    </ligand>
</feature>
<dbReference type="SMART" id="SM00439">
    <property type="entry name" value="BAH"/>
    <property type="match status" value="2"/>
</dbReference>
<dbReference type="GO" id="GO:0003886">
    <property type="term" value="F:DNA (cytosine-5-)-methyltransferase activity"/>
    <property type="evidence" value="ECO:0007669"/>
    <property type="project" value="UniProtKB-UniRule"/>
</dbReference>
<gene>
    <name evidence="14" type="primary">100123657</name>
</gene>
<dbReference type="InterPro" id="IPR050390">
    <property type="entry name" value="C5-Methyltransferase"/>
</dbReference>
<dbReference type="Gene3D" id="2.30.30.490">
    <property type="match status" value="2"/>
</dbReference>
<name>A0A7M7H161_NASVI</name>
<dbReference type="Gene3D" id="3.90.120.10">
    <property type="entry name" value="DNA Methylase, subunit A, domain 2"/>
    <property type="match status" value="1"/>
</dbReference>
<proteinExistence type="inferred from homology"/>
<dbReference type="EC" id="2.1.1.37" evidence="8"/>
<dbReference type="Pfam" id="PF00145">
    <property type="entry name" value="DNA_methylase"/>
    <property type="match status" value="1"/>
</dbReference>
<dbReference type="InParanoid" id="A0A7M7H161"/>
<evidence type="ECO:0000256" key="8">
    <source>
        <dbReference type="PIRNR" id="PIRNR037404"/>
    </source>
</evidence>
<protein>
    <recommendedName>
        <fullName evidence="8">DNA (cytosine-5)-methyltransferase</fullName>
        <ecNumber evidence="8">2.1.1.37</ecNumber>
    </recommendedName>
</protein>
<feature type="region of interest" description="Disordered" evidence="12">
    <location>
        <begin position="1"/>
        <end position="110"/>
    </location>
</feature>